<reference evidence="1" key="1">
    <citation type="journal article" date="2013" name="BMC Genomics">
        <title>Unscrambling butterfly oogenesis.</title>
        <authorList>
            <person name="Carter J.M."/>
            <person name="Baker S.C."/>
            <person name="Pink R."/>
            <person name="Carter D.R."/>
            <person name="Collins A."/>
            <person name="Tomlin J."/>
            <person name="Gibbs M."/>
            <person name="Breuker C.J."/>
        </authorList>
    </citation>
    <scope>NUCLEOTIDE SEQUENCE</scope>
    <source>
        <tissue evidence="1">Ovary</tissue>
    </source>
</reference>
<organism evidence="1">
    <name type="scientific">Pararge aegeria</name>
    <name type="common">speckled wood butterfly</name>
    <dbReference type="NCBI Taxonomy" id="116150"/>
    <lineage>
        <taxon>Eukaryota</taxon>
        <taxon>Metazoa</taxon>
        <taxon>Ecdysozoa</taxon>
        <taxon>Arthropoda</taxon>
        <taxon>Hexapoda</taxon>
        <taxon>Insecta</taxon>
        <taxon>Pterygota</taxon>
        <taxon>Neoptera</taxon>
        <taxon>Endopterygota</taxon>
        <taxon>Lepidoptera</taxon>
        <taxon>Glossata</taxon>
        <taxon>Ditrysia</taxon>
        <taxon>Papilionoidea</taxon>
        <taxon>Nymphalidae</taxon>
        <taxon>Satyrinae</taxon>
        <taxon>Satyrini</taxon>
        <taxon>Parargina</taxon>
        <taxon>Pararge</taxon>
    </lineage>
</organism>
<accession>S4PF69</accession>
<evidence type="ECO:0000313" key="1">
    <source>
        <dbReference type="EMBL" id="JAA85825.1"/>
    </source>
</evidence>
<dbReference type="AlphaFoldDB" id="S4PF69"/>
<dbReference type="InterPro" id="IPR027417">
    <property type="entry name" value="P-loop_NTPase"/>
</dbReference>
<reference evidence="1" key="2">
    <citation type="submission" date="2013-05" db="EMBL/GenBank/DDBJ databases">
        <authorList>
            <person name="Carter J.-M."/>
            <person name="Baker S.C."/>
            <person name="Pink R."/>
            <person name="Carter D.R.F."/>
            <person name="Collins A."/>
            <person name="Tomlin J."/>
            <person name="Gibbs M."/>
            <person name="Breuker C.J."/>
        </authorList>
    </citation>
    <scope>NUCLEOTIDE SEQUENCE</scope>
    <source>
        <tissue evidence="1">Ovary</tissue>
    </source>
</reference>
<proteinExistence type="predicted"/>
<dbReference type="Gene3D" id="3.40.50.300">
    <property type="entry name" value="P-loop containing nucleotide triphosphate hydrolases"/>
    <property type="match status" value="1"/>
</dbReference>
<name>S4PF69_9NEOP</name>
<sequence length="176" mass="20315">MAVIMLKIKVINIWHMEDLINLFEELKNGVLIIENLSLIILDSLPSLMFQHFGDDNKIGLKLLNYFVNYARHISKGMEIGFVCVNIQTRWIDQDVEELEDDGNQSASTTRGTTYTEKWNRCLGKYWQNIPIKVLFLEKYQNSNENNISTIGVKVMKYNNPNLIQKCKLEVGPFGIG</sequence>
<protein>
    <submittedName>
        <fullName evidence="1">Rad51A protein</fullName>
    </submittedName>
</protein>
<dbReference type="EMBL" id="GAIX01006735">
    <property type="protein sequence ID" value="JAA85825.1"/>
    <property type="molecule type" value="Transcribed_RNA"/>
</dbReference>